<keyword evidence="2" id="KW-0433">Leucine-rich repeat</keyword>
<dbReference type="GO" id="GO:0048471">
    <property type="term" value="C:perinuclear region of cytoplasm"/>
    <property type="evidence" value="ECO:0007669"/>
    <property type="project" value="TreeGrafter"/>
</dbReference>
<name>A0A1R2CD30_9CILI</name>
<dbReference type="InterPro" id="IPR032675">
    <property type="entry name" value="LRR_dom_sf"/>
</dbReference>
<organism evidence="5 6">
    <name type="scientific">Stentor coeruleus</name>
    <dbReference type="NCBI Taxonomy" id="5963"/>
    <lineage>
        <taxon>Eukaryota</taxon>
        <taxon>Sar</taxon>
        <taxon>Alveolata</taxon>
        <taxon>Ciliophora</taxon>
        <taxon>Postciliodesmatophora</taxon>
        <taxon>Heterotrichea</taxon>
        <taxon>Heterotrichida</taxon>
        <taxon>Stentoridae</taxon>
        <taxon>Stentor</taxon>
    </lineage>
</organism>
<evidence type="ECO:0000256" key="1">
    <source>
        <dbReference type="ARBA" id="ARBA00022468"/>
    </source>
</evidence>
<dbReference type="PANTHER" id="PTHR24113:SF12">
    <property type="entry name" value="RAN GTPASE-ACTIVATING PROTEIN 1"/>
    <property type="match status" value="1"/>
</dbReference>
<evidence type="ECO:0000256" key="3">
    <source>
        <dbReference type="ARBA" id="ARBA00022737"/>
    </source>
</evidence>
<dbReference type="OrthoDB" id="291766at2759"/>
<keyword evidence="3" id="KW-0677">Repeat</keyword>
<dbReference type="SMART" id="SM00368">
    <property type="entry name" value="LRR_RI"/>
    <property type="match status" value="3"/>
</dbReference>
<proteinExistence type="predicted"/>
<dbReference type="PANTHER" id="PTHR24113">
    <property type="entry name" value="RAN GTPASE-ACTIVATING PROTEIN 1"/>
    <property type="match status" value="1"/>
</dbReference>
<dbReference type="Proteomes" id="UP000187209">
    <property type="component" value="Unassembled WGS sequence"/>
</dbReference>
<feature type="region of interest" description="Disordered" evidence="4">
    <location>
        <begin position="339"/>
        <end position="364"/>
    </location>
</feature>
<dbReference type="GO" id="GO:0005634">
    <property type="term" value="C:nucleus"/>
    <property type="evidence" value="ECO:0007669"/>
    <property type="project" value="TreeGrafter"/>
</dbReference>
<comment type="caution">
    <text evidence="5">The sequence shown here is derived from an EMBL/GenBank/DDBJ whole genome shotgun (WGS) entry which is preliminary data.</text>
</comment>
<gene>
    <name evidence="5" type="ORF">SteCoe_11518</name>
</gene>
<dbReference type="GO" id="GO:0006913">
    <property type="term" value="P:nucleocytoplasmic transport"/>
    <property type="evidence" value="ECO:0007669"/>
    <property type="project" value="TreeGrafter"/>
</dbReference>
<protein>
    <submittedName>
        <fullName evidence="5">Uncharacterized protein</fullName>
    </submittedName>
</protein>
<dbReference type="SUPFAM" id="SSF52047">
    <property type="entry name" value="RNI-like"/>
    <property type="match status" value="1"/>
</dbReference>
<feature type="compositionally biased region" description="Acidic residues" evidence="4">
    <location>
        <begin position="339"/>
        <end position="354"/>
    </location>
</feature>
<dbReference type="InterPro" id="IPR027038">
    <property type="entry name" value="RanGap"/>
</dbReference>
<dbReference type="InterPro" id="IPR001611">
    <property type="entry name" value="Leu-rich_rpt"/>
</dbReference>
<keyword evidence="1" id="KW-0343">GTPase activation</keyword>
<dbReference type="GO" id="GO:0005829">
    <property type="term" value="C:cytosol"/>
    <property type="evidence" value="ECO:0007669"/>
    <property type="project" value="TreeGrafter"/>
</dbReference>
<dbReference type="GO" id="GO:0031267">
    <property type="term" value="F:small GTPase binding"/>
    <property type="evidence" value="ECO:0007669"/>
    <property type="project" value="TreeGrafter"/>
</dbReference>
<evidence type="ECO:0000256" key="4">
    <source>
        <dbReference type="SAM" id="MobiDB-lite"/>
    </source>
</evidence>
<keyword evidence="6" id="KW-1185">Reference proteome</keyword>
<accession>A0A1R2CD30</accession>
<reference evidence="5 6" key="1">
    <citation type="submission" date="2016-11" db="EMBL/GenBank/DDBJ databases">
        <title>The macronuclear genome of Stentor coeruleus: a giant cell with tiny introns.</title>
        <authorList>
            <person name="Slabodnick M."/>
            <person name="Ruby J.G."/>
            <person name="Reiff S.B."/>
            <person name="Swart E.C."/>
            <person name="Gosai S."/>
            <person name="Prabakaran S."/>
            <person name="Witkowska E."/>
            <person name="Larue G.E."/>
            <person name="Fisher S."/>
            <person name="Freeman R.M."/>
            <person name="Gunawardena J."/>
            <person name="Chu W."/>
            <person name="Stover N.A."/>
            <person name="Gregory B.D."/>
            <person name="Nowacki M."/>
            <person name="Derisi J."/>
            <person name="Roy S.W."/>
            <person name="Marshall W.F."/>
            <person name="Sood P."/>
        </authorList>
    </citation>
    <scope>NUCLEOTIDE SEQUENCE [LARGE SCALE GENOMIC DNA]</scope>
    <source>
        <strain evidence="5">WM001</strain>
    </source>
</reference>
<evidence type="ECO:0000313" key="6">
    <source>
        <dbReference type="Proteomes" id="UP000187209"/>
    </source>
</evidence>
<dbReference type="EMBL" id="MPUH01000192">
    <property type="protein sequence ID" value="OMJ86882.1"/>
    <property type="molecule type" value="Genomic_DNA"/>
</dbReference>
<dbReference type="AlphaFoldDB" id="A0A1R2CD30"/>
<dbReference type="Pfam" id="PF13516">
    <property type="entry name" value="LRR_6"/>
    <property type="match status" value="2"/>
</dbReference>
<evidence type="ECO:0000256" key="2">
    <source>
        <dbReference type="ARBA" id="ARBA00022614"/>
    </source>
</evidence>
<evidence type="ECO:0000313" key="5">
    <source>
        <dbReference type="EMBL" id="OMJ86882.1"/>
    </source>
</evidence>
<dbReference type="GO" id="GO:0005096">
    <property type="term" value="F:GTPase activator activity"/>
    <property type="evidence" value="ECO:0007669"/>
    <property type="project" value="UniProtKB-KW"/>
</dbReference>
<dbReference type="Gene3D" id="3.80.10.10">
    <property type="entry name" value="Ribonuclease Inhibitor"/>
    <property type="match status" value="1"/>
</dbReference>
<sequence length="364" mass="41836">MGKLFSKEQVEIPRFFEILPHGQEFDMRSINNVLKDLEENTQNINEISIGSHNYDVEALSRLAETIQECQNITIANFSDVIHEQEDNSEYWEILNTTLMCLHNLYEVDLSKNNLTEYTIDILSFLFHSECLKVIKLNDNHLGVEGAMKLAEAFRNSELELYVFCAERNSFEDQGILELSEAFSNMGSLRQVSLSENHLGKDGIIVLCRSLIKNPQLQILDLRDSYANEDTAYISIKQLIEKLEFLSKIDLNDCFLGNNGAKCVLKALIGSNPNISQFMIAYNEIDDDECAECIVELLKTKRLLQHIDVGGNDFSLEMERKIIKAAEFFYKERYYLNLEDSESEDSEDNSEDFDEAPAYLTNEYT</sequence>